<dbReference type="InParanoid" id="J4GBF1"/>
<sequence length="342" mass="37586">MPTVSSGRVLVTGANGYIAIWVVRRLLEQGYTVRGTVRSESKAEYLHQSFAAYGNKFETVVVEDITKLGAFDEAVKGMDAIEHVASPMHFNADDPDELIVPAVNGTTSLLESARVYGASVKRIVFTSSCAALMNVQDTPRVFTEADWNEQAIAEVREKGRAAAQQTKYRASKTLAERAAWNFMEKNKDALMWDLVVINPPQVYGPMLHEVPTPGALNASMHMWYSNVIEGSLNAYQLATMGSVWVEVRDLADAHVLAIQKPEAGGERIIVSAPPFKWQDWLNAARACNLDTPPGNELYDPAKATHHVSVDTSKAAKLLGMTYRSPMESARDIAADLKTRGFI</sequence>
<dbReference type="Pfam" id="PF01370">
    <property type="entry name" value="Epimerase"/>
    <property type="match status" value="1"/>
</dbReference>
<dbReference type="CDD" id="cd05227">
    <property type="entry name" value="AR_SDR_e"/>
    <property type="match status" value="1"/>
</dbReference>
<dbReference type="InterPro" id="IPR036291">
    <property type="entry name" value="NAD(P)-bd_dom_sf"/>
</dbReference>
<comment type="similarity">
    <text evidence="2">Belongs to the NAD(P)-dependent epimerase/dehydratase family. Dihydroflavonol-4-reductase subfamily.</text>
</comment>
<dbReference type="EMBL" id="HE797146">
    <property type="protein sequence ID" value="CCM04248.1"/>
    <property type="molecule type" value="Genomic_DNA"/>
</dbReference>
<dbReference type="GO" id="GO:0016616">
    <property type="term" value="F:oxidoreductase activity, acting on the CH-OH group of donors, NAD or NADP as acceptor"/>
    <property type="evidence" value="ECO:0007669"/>
    <property type="project" value="TreeGrafter"/>
</dbReference>
<dbReference type="GeneID" id="24099159"/>
<dbReference type="InterPro" id="IPR001509">
    <property type="entry name" value="Epimerase_deHydtase"/>
</dbReference>
<dbReference type="FunCoup" id="J4GBF1">
    <property type="interactions" value="59"/>
</dbReference>
<evidence type="ECO:0000313" key="5">
    <source>
        <dbReference type="Proteomes" id="UP000006352"/>
    </source>
</evidence>
<dbReference type="SUPFAM" id="SSF51735">
    <property type="entry name" value="NAD(P)-binding Rossmann-fold domains"/>
    <property type="match status" value="1"/>
</dbReference>
<dbReference type="PANTHER" id="PTHR10366:SF564">
    <property type="entry name" value="STEROL-4-ALPHA-CARBOXYLATE 3-DEHYDROGENASE, DECARBOXYLATING"/>
    <property type="match status" value="1"/>
</dbReference>
<evidence type="ECO:0000313" key="4">
    <source>
        <dbReference type="EMBL" id="CCM04248.1"/>
    </source>
</evidence>
<protein>
    <recommendedName>
        <fullName evidence="3">NAD-dependent epimerase/dehydratase domain-containing protein</fullName>
    </recommendedName>
</protein>
<dbReference type="HOGENOM" id="CLU_007383_9_2_1"/>
<dbReference type="Gene3D" id="3.40.50.720">
    <property type="entry name" value="NAD(P)-binding Rossmann-like Domain"/>
    <property type="match status" value="1"/>
</dbReference>
<keyword evidence="5" id="KW-1185">Reference proteome</keyword>
<evidence type="ECO:0000256" key="2">
    <source>
        <dbReference type="ARBA" id="ARBA00023445"/>
    </source>
</evidence>
<feature type="domain" description="NAD-dependent epimerase/dehydratase" evidence="3">
    <location>
        <begin position="9"/>
        <end position="266"/>
    </location>
</feature>
<dbReference type="OrthoDB" id="2735536at2759"/>
<dbReference type="STRING" id="599839.J4GBF1"/>
<accession>J4GBF1</accession>
<dbReference type="InterPro" id="IPR050425">
    <property type="entry name" value="NAD(P)_dehydrat-like"/>
</dbReference>
<dbReference type="PANTHER" id="PTHR10366">
    <property type="entry name" value="NAD DEPENDENT EPIMERASE/DEHYDRATASE"/>
    <property type="match status" value="1"/>
</dbReference>
<dbReference type="Proteomes" id="UP000006352">
    <property type="component" value="Unassembled WGS sequence"/>
</dbReference>
<evidence type="ECO:0000259" key="3">
    <source>
        <dbReference type="Pfam" id="PF01370"/>
    </source>
</evidence>
<reference evidence="4 5" key="1">
    <citation type="journal article" date="2012" name="Appl. Environ. Microbiol.">
        <title>Short-read sequencing for genomic analysis of the brown rot fungus Fibroporia radiculosa.</title>
        <authorList>
            <person name="Tang J.D."/>
            <person name="Perkins A.D."/>
            <person name="Sonstegard T.S."/>
            <person name="Schroeder S.G."/>
            <person name="Burgess S.C."/>
            <person name="Diehl S.V."/>
        </authorList>
    </citation>
    <scope>NUCLEOTIDE SEQUENCE [LARGE SCALE GENOMIC DNA]</scope>
    <source>
        <strain evidence="4 5">TFFH 294</strain>
    </source>
</reference>
<name>J4GBF1_9APHY</name>
<organism evidence="4 5">
    <name type="scientific">Fibroporia radiculosa</name>
    <dbReference type="NCBI Taxonomy" id="599839"/>
    <lineage>
        <taxon>Eukaryota</taxon>
        <taxon>Fungi</taxon>
        <taxon>Dikarya</taxon>
        <taxon>Basidiomycota</taxon>
        <taxon>Agaricomycotina</taxon>
        <taxon>Agaricomycetes</taxon>
        <taxon>Polyporales</taxon>
        <taxon>Fibroporiaceae</taxon>
        <taxon>Fibroporia</taxon>
    </lineage>
</organism>
<gene>
    <name evidence="4" type="ORF">FIBRA_06415</name>
</gene>
<dbReference type="AlphaFoldDB" id="J4GBF1"/>
<keyword evidence="1" id="KW-0560">Oxidoreductase</keyword>
<proteinExistence type="inferred from homology"/>
<dbReference type="RefSeq" id="XP_012183531.1">
    <property type="nucleotide sequence ID" value="XM_012328141.1"/>
</dbReference>
<evidence type="ECO:0000256" key="1">
    <source>
        <dbReference type="ARBA" id="ARBA00023002"/>
    </source>
</evidence>